<reference evidence="4" key="1">
    <citation type="submission" date="2017-02" db="UniProtKB">
        <authorList>
            <consortium name="WormBaseParasite"/>
        </authorList>
    </citation>
    <scope>IDENTIFICATION</scope>
</reference>
<keyword evidence="1" id="KW-0175">Coiled coil</keyword>
<name>A0A0N5C3I5_STREA</name>
<feature type="region of interest" description="Disordered" evidence="2">
    <location>
        <begin position="78"/>
        <end position="113"/>
    </location>
</feature>
<keyword evidence="3" id="KW-1185">Reference proteome</keyword>
<dbReference type="Proteomes" id="UP000046392">
    <property type="component" value="Unplaced"/>
</dbReference>
<organism evidence="3 4">
    <name type="scientific">Strongyloides papillosus</name>
    <name type="common">Intestinal threadworm</name>
    <dbReference type="NCBI Taxonomy" id="174720"/>
    <lineage>
        <taxon>Eukaryota</taxon>
        <taxon>Metazoa</taxon>
        <taxon>Ecdysozoa</taxon>
        <taxon>Nematoda</taxon>
        <taxon>Chromadorea</taxon>
        <taxon>Rhabditida</taxon>
        <taxon>Tylenchina</taxon>
        <taxon>Panagrolaimomorpha</taxon>
        <taxon>Strongyloidoidea</taxon>
        <taxon>Strongyloididae</taxon>
        <taxon>Strongyloides</taxon>
    </lineage>
</organism>
<dbReference type="AlphaFoldDB" id="A0A0N5C3I5"/>
<feature type="region of interest" description="Disordered" evidence="2">
    <location>
        <begin position="9"/>
        <end position="58"/>
    </location>
</feature>
<evidence type="ECO:0000256" key="1">
    <source>
        <dbReference type="SAM" id="Coils"/>
    </source>
</evidence>
<protein>
    <submittedName>
        <fullName evidence="4">DUF659 domain-containing protein</fullName>
    </submittedName>
</protein>
<evidence type="ECO:0000313" key="4">
    <source>
        <dbReference type="WBParaSite" id="SPAL_0001253000.1"/>
    </source>
</evidence>
<feature type="region of interest" description="Disordered" evidence="2">
    <location>
        <begin position="881"/>
        <end position="922"/>
    </location>
</feature>
<accession>A0A0N5C3I5</accession>
<evidence type="ECO:0000313" key="3">
    <source>
        <dbReference type="Proteomes" id="UP000046392"/>
    </source>
</evidence>
<dbReference type="WBParaSite" id="SPAL_0001253000.1">
    <property type="protein sequence ID" value="SPAL_0001253000.1"/>
    <property type="gene ID" value="SPAL_0001253000"/>
</dbReference>
<feature type="compositionally biased region" description="Basic and acidic residues" evidence="2">
    <location>
        <begin position="898"/>
        <end position="922"/>
    </location>
</feature>
<proteinExistence type="predicted"/>
<feature type="compositionally biased region" description="Basic and acidic residues" evidence="2">
    <location>
        <begin position="47"/>
        <end position="58"/>
    </location>
</feature>
<feature type="compositionally biased region" description="Basic and acidic residues" evidence="2">
    <location>
        <begin position="13"/>
        <end position="33"/>
    </location>
</feature>
<evidence type="ECO:0000256" key="2">
    <source>
        <dbReference type="SAM" id="MobiDB-lite"/>
    </source>
</evidence>
<sequence>MFINKLLAASTVERSKAREKSKERSSTAERSKSISDSPCKKYSRLNDSSRRETEKAERTSKIICRGISAFYRDAIERERERREEREKRARSEERYADSRRKRERENRRREEYEDRWNSRKSDTIFSLKSKLESNRVMLSNERRKNEASKQQYSEEIDSLREQIVENCCILSKVRCENTSLKKENEKLKANLNNVVLMSEKSQKTINELKTELLEKDIKLNTLKSEIVNQSSSKVNLRTNSKQFTRDTKKYVFSMLEHLASYELIDKALKEASKCFFKQEIDHGISIRTIYRWTKEFKVCSLYTTAYLLKEFIKRKGKGILFQDETTLKNEKLQTFILCGNAEGEYYEILLGTVEIVDKSAESIVESFEMLIGTLAKVIKSYDDKLLKDTYNCIYGFMGDNARTGKKAYKKFEERANLGKKDWEIRNYITYSCVAHIGSNLSKAFGESLKKLKSGEETLEFVKQVSKELCLRSCAYHPPAIALDAFTKNRISIEKQAGKTSIKPETKITSIAGNRLQIYGVICQDILYSYEELLEFSKMHEAAYDICKKILAMLQNKETVNIIIFTSYIHEMFIYPIIRAAESCDLRNFIDRLKHIIEQLELFKYEKLPDIKKIEEDFGNKYKAFKYETLKTLSKLMERIYNDNSPASEKNKIIKVLKETVGSIKKRFIDVYDEIFKNDAYSDCLIKSQTNIVAERVFSQIKHTATKAPNKNITMRCAQVAAAHNKMTEVMERMTVKELDDLFNDIGILAKDLESDFRNWSENIVKGKVDICTKLVEQTERRQMKQYAKDLLDEQLKEKEPITLMEKINEILSVLSSNSQKEKFLNHQIQLWKKIDKGRIKYPKPDKDITRSQQMLKKIEYRISRINEPETLEETIEDLMENDEQNSTKSSDEDNNQESNKDLSTKLKIEKPPMSENEMKDLKSILNNYSRAYKQKSGS</sequence>
<feature type="coiled-coil region" evidence="1">
    <location>
        <begin position="142"/>
        <end position="225"/>
    </location>
</feature>